<dbReference type="OrthoDB" id="8939548at2759"/>
<dbReference type="AlphaFoldDB" id="A0A8T2J7T3"/>
<dbReference type="Gene3D" id="2.60.120.200">
    <property type="match status" value="1"/>
</dbReference>
<proteinExistence type="predicted"/>
<protein>
    <submittedName>
        <fullName evidence="1">Uncharacterized protein</fullName>
    </submittedName>
</protein>
<accession>A0A8T2J7T3</accession>
<dbReference type="Proteomes" id="UP000812440">
    <property type="component" value="Chromosome 3"/>
</dbReference>
<comment type="caution">
    <text evidence="1">The sequence shown here is derived from an EMBL/GenBank/DDBJ whole genome shotgun (WGS) entry which is preliminary data.</text>
</comment>
<dbReference type="EMBL" id="JAACNH010000006">
    <property type="protein sequence ID" value="KAG8441305.1"/>
    <property type="molecule type" value="Genomic_DNA"/>
</dbReference>
<gene>
    <name evidence="1" type="ORF">GDO86_006874</name>
</gene>
<name>A0A8T2J7T3_9PIPI</name>
<organism evidence="1 2">
    <name type="scientific">Hymenochirus boettgeri</name>
    <name type="common">Congo dwarf clawed frog</name>
    <dbReference type="NCBI Taxonomy" id="247094"/>
    <lineage>
        <taxon>Eukaryota</taxon>
        <taxon>Metazoa</taxon>
        <taxon>Chordata</taxon>
        <taxon>Craniata</taxon>
        <taxon>Vertebrata</taxon>
        <taxon>Euteleostomi</taxon>
        <taxon>Amphibia</taxon>
        <taxon>Batrachia</taxon>
        <taxon>Anura</taxon>
        <taxon>Pipoidea</taxon>
        <taxon>Pipidae</taxon>
        <taxon>Pipinae</taxon>
        <taxon>Hymenochirus</taxon>
    </lineage>
</organism>
<reference evidence="1" key="1">
    <citation type="thesis" date="2020" institute="ProQuest LLC" country="789 East Eisenhower Parkway, Ann Arbor, MI, USA">
        <title>Comparative Genomics and Chromosome Evolution.</title>
        <authorList>
            <person name="Mudd A.B."/>
        </authorList>
    </citation>
    <scope>NUCLEOTIDE SEQUENCE</scope>
    <source>
        <strain evidence="1">Female2</strain>
        <tissue evidence="1">Blood</tissue>
    </source>
</reference>
<sequence>MIVDCDKVQTHKLDRGDHPIVSTEGVSLLGTRMADEEIFEGDIQQLMIVPDPSAAYDYCTHFMPGCDSALIYAIQPEDLEFPEVRPPGMRENVFDDHV</sequence>
<keyword evidence="2" id="KW-1185">Reference proteome</keyword>
<evidence type="ECO:0000313" key="1">
    <source>
        <dbReference type="EMBL" id="KAG8441305.1"/>
    </source>
</evidence>
<dbReference type="InterPro" id="IPR013320">
    <property type="entry name" value="ConA-like_dom_sf"/>
</dbReference>
<dbReference type="SUPFAM" id="SSF49899">
    <property type="entry name" value="Concanavalin A-like lectins/glucanases"/>
    <property type="match status" value="1"/>
</dbReference>
<evidence type="ECO:0000313" key="2">
    <source>
        <dbReference type="Proteomes" id="UP000812440"/>
    </source>
</evidence>